<comment type="caution">
    <text evidence="2">The sequence shown here is derived from an EMBL/GenBank/DDBJ whole genome shotgun (WGS) entry which is preliminary data.</text>
</comment>
<sequence length="107" mass="11531">MNTRSTVLVEPSVAKMLDPYSNPRTIPGGWDVSAIQRIHLPEAGRKVVAEPSVTKMLDPFSAPRTIPGGWDVSAFTPSEKNIVETYGDSSFQSGNTAGKNEPSKNTL</sequence>
<evidence type="ECO:0000313" key="2">
    <source>
        <dbReference type="EMBL" id="KPL73188.1"/>
    </source>
</evidence>
<feature type="region of interest" description="Disordered" evidence="1">
    <location>
        <begin position="86"/>
        <end position="107"/>
    </location>
</feature>
<protein>
    <submittedName>
        <fullName evidence="2">Uncharacterized protein</fullName>
    </submittedName>
</protein>
<proteinExistence type="predicted"/>
<dbReference type="STRING" id="229920.ADM99_02810"/>
<dbReference type="AlphaFoldDB" id="A0A0P6WSK6"/>
<keyword evidence="3" id="KW-1185">Reference proteome</keyword>
<feature type="compositionally biased region" description="Polar residues" evidence="1">
    <location>
        <begin position="87"/>
        <end position="107"/>
    </location>
</feature>
<evidence type="ECO:0000256" key="1">
    <source>
        <dbReference type="SAM" id="MobiDB-lite"/>
    </source>
</evidence>
<dbReference type="RefSeq" id="WP_062421576.1">
    <property type="nucleotide sequence ID" value="NZ_BBYA01000009.1"/>
</dbReference>
<dbReference type="EMBL" id="LGCK01000006">
    <property type="protein sequence ID" value="KPL73188.1"/>
    <property type="molecule type" value="Genomic_DNA"/>
</dbReference>
<reference evidence="2 3" key="1">
    <citation type="submission" date="2015-07" db="EMBL/GenBank/DDBJ databases">
        <title>Genome sequence of Leptolinea tardivitalis DSM 16556.</title>
        <authorList>
            <person name="Hemp J."/>
            <person name="Ward L.M."/>
            <person name="Pace L.A."/>
            <person name="Fischer W.W."/>
        </authorList>
    </citation>
    <scope>NUCLEOTIDE SEQUENCE [LARGE SCALE GENOMIC DNA]</scope>
    <source>
        <strain evidence="2 3">YMTK-2</strain>
    </source>
</reference>
<organism evidence="2 3">
    <name type="scientific">Leptolinea tardivitalis</name>
    <dbReference type="NCBI Taxonomy" id="229920"/>
    <lineage>
        <taxon>Bacteria</taxon>
        <taxon>Bacillati</taxon>
        <taxon>Chloroflexota</taxon>
        <taxon>Anaerolineae</taxon>
        <taxon>Anaerolineales</taxon>
        <taxon>Anaerolineaceae</taxon>
        <taxon>Leptolinea</taxon>
    </lineage>
</organism>
<dbReference type="Proteomes" id="UP000050430">
    <property type="component" value="Unassembled WGS sequence"/>
</dbReference>
<name>A0A0P6WSK6_9CHLR</name>
<gene>
    <name evidence="2" type="ORF">ADM99_02810</name>
</gene>
<accession>A0A0P6WSK6</accession>
<evidence type="ECO:0000313" key="3">
    <source>
        <dbReference type="Proteomes" id="UP000050430"/>
    </source>
</evidence>